<organism evidence="1 2">
    <name type="scientific">Paraconexibacter antarcticus</name>
    <dbReference type="NCBI Taxonomy" id="2949664"/>
    <lineage>
        <taxon>Bacteria</taxon>
        <taxon>Bacillati</taxon>
        <taxon>Actinomycetota</taxon>
        <taxon>Thermoleophilia</taxon>
        <taxon>Solirubrobacterales</taxon>
        <taxon>Paraconexibacteraceae</taxon>
        <taxon>Paraconexibacter</taxon>
    </lineage>
</organism>
<dbReference type="Proteomes" id="UP001056035">
    <property type="component" value="Chromosome"/>
</dbReference>
<dbReference type="RefSeq" id="WP_254572109.1">
    <property type="nucleotide sequence ID" value="NZ_CP098502.1"/>
</dbReference>
<keyword evidence="2" id="KW-1185">Reference proteome</keyword>
<dbReference type="SUPFAM" id="SSF55718">
    <property type="entry name" value="SCP-like"/>
    <property type="match status" value="1"/>
</dbReference>
<evidence type="ECO:0000313" key="1">
    <source>
        <dbReference type="EMBL" id="UTI65428.1"/>
    </source>
</evidence>
<dbReference type="EMBL" id="CP098502">
    <property type="protein sequence ID" value="UTI65428.1"/>
    <property type="molecule type" value="Genomic_DNA"/>
</dbReference>
<gene>
    <name evidence="1" type="ORF">NBH00_04245</name>
</gene>
<sequence length="135" mass="14444">MHGANDLPGLTVAFFRKGAQDAELSERMSFAATVVQITYTDVEGENACTVWLDRDPIEAEVGASAEAEIELAMSAETGISLFAGRVALPIAILNGEVTYRGPVRKFLRVVPIMQSFDFGLFRGQGTDLTCGAQAS</sequence>
<name>A0ABY5DVV4_9ACTN</name>
<evidence type="ECO:0008006" key="3">
    <source>
        <dbReference type="Google" id="ProtNLM"/>
    </source>
</evidence>
<reference evidence="1 2" key="1">
    <citation type="submission" date="2022-06" db="EMBL/GenBank/DDBJ databases">
        <title>Paraconexibacter antarcticus.</title>
        <authorList>
            <person name="Kim C.S."/>
        </authorList>
    </citation>
    <scope>NUCLEOTIDE SEQUENCE [LARGE SCALE GENOMIC DNA]</scope>
    <source>
        <strain evidence="1 2">02-257</strain>
    </source>
</reference>
<proteinExistence type="predicted"/>
<accession>A0ABY5DVV4</accession>
<evidence type="ECO:0000313" key="2">
    <source>
        <dbReference type="Proteomes" id="UP001056035"/>
    </source>
</evidence>
<dbReference type="Gene3D" id="3.30.1050.10">
    <property type="entry name" value="SCP2 sterol-binding domain"/>
    <property type="match status" value="1"/>
</dbReference>
<dbReference type="InterPro" id="IPR036527">
    <property type="entry name" value="SCP2_sterol-bd_dom_sf"/>
</dbReference>
<protein>
    <recommendedName>
        <fullName evidence="3">SCP2 domain-containing protein</fullName>
    </recommendedName>
</protein>